<proteinExistence type="inferred from homology"/>
<organism evidence="3 4">
    <name type="scientific">Cellulosimicrobium funkei</name>
    <dbReference type="NCBI Taxonomy" id="264251"/>
    <lineage>
        <taxon>Bacteria</taxon>
        <taxon>Bacillati</taxon>
        <taxon>Actinomycetota</taxon>
        <taxon>Actinomycetes</taxon>
        <taxon>Micrococcales</taxon>
        <taxon>Promicromonosporaceae</taxon>
        <taxon>Cellulosimicrobium</taxon>
    </lineage>
</organism>
<dbReference type="InterPro" id="IPR036291">
    <property type="entry name" value="NAD(P)-bd_dom_sf"/>
</dbReference>
<reference evidence="3 4" key="1">
    <citation type="submission" date="2014-05" db="EMBL/GenBank/DDBJ databases">
        <title>Cellulosimicrobium funkei U11 genome.</title>
        <authorList>
            <person name="Hu C."/>
            <person name="Gong Y."/>
            <person name="Wan W."/>
            <person name="Jiang M."/>
        </authorList>
    </citation>
    <scope>NUCLEOTIDE SEQUENCE [LARGE SCALE GENOMIC DNA]</scope>
    <source>
        <strain evidence="3 4">U11</strain>
    </source>
</reference>
<evidence type="ECO:0000313" key="4">
    <source>
        <dbReference type="Proteomes" id="UP000035265"/>
    </source>
</evidence>
<evidence type="ECO:0000256" key="2">
    <source>
        <dbReference type="ARBA" id="ARBA00023002"/>
    </source>
</evidence>
<dbReference type="Gene3D" id="3.40.50.720">
    <property type="entry name" value="NAD(P)-binding Rossmann-like Domain"/>
    <property type="match status" value="1"/>
</dbReference>
<dbReference type="STRING" id="264251.FB00_12445"/>
<comment type="similarity">
    <text evidence="1">Belongs to the short-chain dehydrogenases/reductases (SDR) family.</text>
</comment>
<dbReference type="EMBL" id="JNBQ01000015">
    <property type="protein sequence ID" value="KLN34358.1"/>
    <property type="molecule type" value="Genomic_DNA"/>
</dbReference>
<dbReference type="CDD" id="cd05233">
    <property type="entry name" value="SDR_c"/>
    <property type="match status" value="1"/>
</dbReference>
<accession>A0A0H2KMG0</accession>
<dbReference type="GO" id="GO:0016491">
    <property type="term" value="F:oxidoreductase activity"/>
    <property type="evidence" value="ECO:0007669"/>
    <property type="project" value="UniProtKB-KW"/>
</dbReference>
<evidence type="ECO:0000256" key="1">
    <source>
        <dbReference type="ARBA" id="ARBA00006484"/>
    </source>
</evidence>
<name>A0A0H2KMG0_9MICO</name>
<comment type="caution">
    <text evidence="3">The sequence shown here is derived from an EMBL/GenBank/DDBJ whole genome shotgun (WGS) entry which is preliminary data.</text>
</comment>
<dbReference type="PANTHER" id="PTHR43669">
    <property type="entry name" value="5-KETO-D-GLUCONATE 5-REDUCTASE"/>
    <property type="match status" value="1"/>
</dbReference>
<keyword evidence="4" id="KW-1185">Reference proteome</keyword>
<dbReference type="AlphaFoldDB" id="A0A0H2KMG0"/>
<dbReference type="InterPro" id="IPR002347">
    <property type="entry name" value="SDR_fam"/>
</dbReference>
<sequence>MQLAGKNAVVYGAAGSMGSAVSRAFAAAGARVFLAGRTAATLDALADEIRAAGGQAHAAVVDATDKESVDAHAADVVEQAGSLDVSFNAVAYDVLQNVPLVDMSLQDFVAPIVSATTTHFLTATAAARHMVAQRSGAIVMLSSTAARESRHEMGGFSLACASIETLVRSLAGEVGRHGVRVVGLRPNFTPETVGASDDDLPMLVKDTLLGRLPRLSEVAGTAVYLASDAAGATTGVVVDLSCGAIV</sequence>
<dbReference type="SUPFAM" id="SSF51735">
    <property type="entry name" value="NAD(P)-binding Rossmann-fold domains"/>
    <property type="match status" value="1"/>
</dbReference>
<dbReference type="PRINTS" id="PR00081">
    <property type="entry name" value="GDHRDH"/>
</dbReference>
<dbReference type="Pfam" id="PF13561">
    <property type="entry name" value="adh_short_C2"/>
    <property type="match status" value="1"/>
</dbReference>
<gene>
    <name evidence="3" type="ORF">FB00_12445</name>
</gene>
<dbReference type="RefSeq" id="WP_047233195.1">
    <property type="nucleotide sequence ID" value="NZ_JNBQ01000015.1"/>
</dbReference>
<dbReference type="PANTHER" id="PTHR43669:SF3">
    <property type="entry name" value="ALCOHOL DEHYDROGENASE, PUTATIVE (AFU_ORTHOLOGUE AFUA_3G03445)-RELATED"/>
    <property type="match status" value="1"/>
</dbReference>
<protein>
    <submittedName>
        <fullName evidence="3">Short-chain dehydrogenase</fullName>
    </submittedName>
</protein>
<dbReference type="PATRIC" id="fig|264251.5.peg.2533"/>
<dbReference type="Proteomes" id="UP000035265">
    <property type="component" value="Unassembled WGS sequence"/>
</dbReference>
<evidence type="ECO:0000313" key="3">
    <source>
        <dbReference type="EMBL" id="KLN34358.1"/>
    </source>
</evidence>
<keyword evidence="2" id="KW-0560">Oxidoreductase</keyword>